<gene>
    <name evidence="2" type="ORF">BCF44_11524</name>
</gene>
<protein>
    <submittedName>
        <fullName evidence="2">Uncharacterized protein</fullName>
    </submittedName>
</protein>
<name>A0A3E0H2A6_9PSEU</name>
<organism evidence="2 3">
    <name type="scientific">Kutzneria buriramensis</name>
    <dbReference type="NCBI Taxonomy" id="1045776"/>
    <lineage>
        <taxon>Bacteria</taxon>
        <taxon>Bacillati</taxon>
        <taxon>Actinomycetota</taxon>
        <taxon>Actinomycetes</taxon>
        <taxon>Pseudonocardiales</taxon>
        <taxon>Pseudonocardiaceae</taxon>
        <taxon>Kutzneria</taxon>
    </lineage>
</organism>
<evidence type="ECO:0000313" key="3">
    <source>
        <dbReference type="Proteomes" id="UP000256269"/>
    </source>
</evidence>
<sequence>MPPTPASVVEQWHNLPRTVLQDKVRQVVKRRDADAKQIWAHVRANSVLAAQVRGALSALRAEVKGTRDEVMWTMWIDQARAILDASPDKAAEKPAVEAKLVEKVAAEPTVEKSAEKVAAEKPVEQVAAEAKPVQKPAAEVKPAAVAKPASSPFADAEPQPEPQVAYAPTADKPRTAPVPPVLFQAPGT</sequence>
<accession>A0A3E0H2A6</accession>
<dbReference type="Proteomes" id="UP000256269">
    <property type="component" value="Unassembled WGS sequence"/>
</dbReference>
<evidence type="ECO:0000313" key="2">
    <source>
        <dbReference type="EMBL" id="REH37020.1"/>
    </source>
</evidence>
<feature type="compositionally biased region" description="Low complexity" evidence="1">
    <location>
        <begin position="130"/>
        <end position="149"/>
    </location>
</feature>
<proteinExistence type="predicted"/>
<dbReference type="AlphaFoldDB" id="A0A3E0H2A6"/>
<comment type="caution">
    <text evidence="2">The sequence shown here is derived from an EMBL/GenBank/DDBJ whole genome shotgun (WGS) entry which is preliminary data.</text>
</comment>
<dbReference type="EMBL" id="QUNO01000015">
    <property type="protein sequence ID" value="REH37020.1"/>
    <property type="molecule type" value="Genomic_DNA"/>
</dbReference>
<dbReference type="RefSeq" id="WP_116179185.1">
    <property type="nucleotide sequence ID" value="NZ_CP144375.1"/>
</dbReference>
<reference evidence="2 3" key="1">
    <citation type="submission" date="2018-08" db="EMBL/GenBank/DDBJ databases">
        <title>Genomic Encyclopedia of Archaeal and Bacterial Type Strains, Phase II (KMG-II): from individual species to whole genera.</title>
        <authorList>
            <person name="Goeker M."/>
        </authorList>
    </citation>
    <scope>NUCLEOTIDE SEQUENCE [LARGE SCALE GENOMIC DNA]</scope>
    <source>
        <strain evidence="2 3">DSM 45791</strain>
    </source>
</reference>
<dbReference type="OrthoDB" id="3698942at2"/>
<evidence type="ECO:0000256" key="1">
    <source>
        <dbReference type="SAM" id="MobiDB-lite"/>
    </source>
</evidence>
<keyword evidence="3" id="KW-1185">Reference proteome</keyword>
<feature type="region of interest" description="Disordered" evidence="1">
    <location>
        <begin position="129"/>
        <end position="188"/>
    </location>
</feature>